<organism evidence="1 2">
    <name type="scientific">Vairimorpha apis BRL 01</name>
    <dbReference type="NCBI Taxonomy" id="1037528"/>
    <lineage>
        <taxon>Eukaryota</taxon>
        <taxon>Fungi</taxon>
        <taxon>Fungi incertae sedis</taxon>
        <taxon>Microsporidia</taxon>
        <taxon>Nosematidae</taxon>
        <taxon>Vairimorpha</taxon>
    </lineage>
</organism>
<reference evidence="1 2" key="1">
    <citation type="journal article" date="2013" name="BMC Genomics">
        <title>Genome sequencing and comparative genomics of honey bee microsporidia, Nosema apis reveal novel insights into host-parasite interactions.</title>
        <authorList>
            <person name="Chen Yp."/>
            <person name="Pettis J.S."/>
            <person name="Zhao Y."/>
            <person name="Liu X."/>
            <person name="Tallon L.J."/>
            <person name="Sadzewicz L.D."/>
            <person name="Li R."/>
            <person name="Zheng H."/>
            <person name="Huang S."/>
            <person name="Zhang X."/>
            <person name="Hamilton M.C."/>
            <person name="Pernal S.F."/>
            <person name="Melathopoulos A.P."/>
            <person name="Yan X."/>
            <person name="Evans J.D."/>
        </authorList>
    </citation>
    <scope>NUCLEOTIDE SEQUENCE [LARGE SCALE GENOMIC DNA]</scope>
    <source>
        <strain evidence="1 2">BRL 01</strain>
    </source>
</reference>
<evidence type="ECO:0000313" key="1">
    <source>
        <dbReference type="EMBL" id="EQB61378.1"/>
    </source>
</evidence>
<dbReference type="InterPro" id="IPR031522">
    <property type="entry name" value="Mad3_Bub1_I_2"/>
</dbReference>
<dbReference type="Gene3D" id="1.25.40.430">
    <property type="match status" value="1"/>
</dbReference>
<name>T0LAH5_9MICR</name>
<dbReference type="Pfam" id="PF17014">
    <property type="entry name" value="Mad3_BUB1_I_2"/>
    <property type="match status" value="1"/>
</dbReference>
<evidence type="ECO:0000313" key="2">
    <source>
        <dbReference type="Proteomes" id="UP000053780"/>
    </source>
</evidence>
<dbReference type="HOGENOM" id="CLU_1704746_0_0_1"/>
<dbReference type="VEuPathDB" id="MicrosporidiaDB:NAPIS_ORF01031"/>
<dbReference type="AlphaFoldDB" id="T0LAH5"/>
<accession>T0LAH5</accession>
<dbReference type="EMBL" id="KE647144">
    <property type="protein sequence ID" value="EQB61378.1"/>
    <property type="molecule type" value="Genomic_DNA"/>
</dbReference>
<gene>
    <name evidence="1" type="ORF">NAPIS_ORF01031</name>
</gene>
<sequence>MEKFDNVEDLEKYLLKYIDINSYKNCSEHISKWISYYKQMNCNVKILFLMKFKKISIKFHWIYIELSKFFERKNKKDISLFILKKALKTNVYDKKVLFDEIKKYPNIIPAEFSKAHNYLNPVGFFVLGKNGMNIKLNIIMIRIYLHIFHLKNID</sequence>
<protein>
    <submittedName>
        <fullName evidence="1">Uncharacterized protein</fullName>
    </submittedName>
</protein>
<dbReference type="Proteomes" id="UP000053780">
    <property type="component" value="Unassembled WGS sequence"/>
</dbReference>
<keyword evidence="2" id="KW-1185">Reference proteome</keyword>
<proteinExistence type="predicted"/>
<dbReference type="OrthoDB" id="2192347at2759"/>